<sequence length="108" mass="11120">MSLYATPKTIAQVKASGKPGFYSKPHGGWFFDGEVLPPIAPIPAPEPLAVAEPAPEPLAAAEPAPEPLAVAEPAPELLAVVEPAPELLAVAEPAPELLAAKTTKRNSK</sequence>
<organism evidence="1 2">
    <name type="scientific">Methylovulum psychrotolerans</name>
    <dbReference type="NCBI Taxonomy" id="1704499"/>
    <lineage>
        <taxon>Bacteria</taxon>
        <taxon>Pseudomonadati</taxon>
        <taxon>Pseudomonadota</taxon>
        <taxon>Gammaproteobacteria</taxon>
        <taxon>Methylococcales</taxon>
        <taxon>Methylococcaceae</taxon>
        <taxon>Methylovulum</taxon>
    </lineage>
</organism>
<proteinExistence type="predicted"/>
<evidence type="ECO:0000313" key="2">
    <source>
        <dbReference type="Proteomes" id="UP000237423"/>
    </source>
</evidence>
<accession>A0A2S5CGN7</accession>
<evidence type="ECO:0000313" key="1">
    <source>
        <dbReference type="EMBL" id="POZ49902.1"/>
    </source>
</evidence>
<reference evidence="1 2" key="1">
    <citation type="submission" date="2017-11" db="EMBL/GenBank/DDBJ databases">
        <title>Draft Genome Sequence of Methylobacter psychrotolerans Sph1T, an Obligate Methanotroph from Low-Temperature Environments.</title>
        <authorList>
            <person name="Oshkin I.Y."/>
            <person name="Miroshnikov K."/>
            <person name="Belova S.E."/>
            <person name="Korzhenkov A."/>
            <person name="Toshchakov S.V."/>
            <person name="Dedysh S.N."/>
        </authorList>
    </citation>
    <scope>NUCLEOTIDE SEQUENCE [LARGE SCALE GENOMIC DNA]</scope>
    <source>
        <strain evidence="1 2">Sph1</strain>
    </source>
</reference>
<dbReference type="RefSeq" id="WP_211299305.1">
    <property type="nucleotide sequence ID" value="NZ_PGFZ01000020.1"/>
</dbReference>
<dbReference type="Proteomes" id="UP000237423">
    <property type="component" value="Unassembled WGS sequence"/>
</dbReference>
<comment type="caution">
    <text evidence="1">The sequence shown here is derived from an EMBL/GenBank/DDBJ whole genome shotgun (WGS) entry which is preliminary data.</text>
</comment>
<dbReference type="EMBL" id="PGFZ01000020">
    <property type="protein sequence ID" value="POZ49902.1"/>
    <property type="molecule type" value="Genomic_DNA"/>
</dbReference>
<gene>
    <name evidence="1" type="ORF">AADEFJLK_04348</name>
</gene>
<protein>
    <submittedName>
        <fullName evidence="1">Uncharacterized protein</fullName>
    </submittedName>
</protein>
<name>A0A2S5CGN7_9GAMM</name>
<dbReference type="AlphaFoldDB" id="A0A2S5CGN7"/>